<evidence type="ECO:0000313" key="2">
    <source>
        <dbReference type="EMBL" id="ALS34972.1"/>
    </source>
</evidence>
<dbReference type="EMBL" id="CP011035">
    <property type="protein sequence ID" value="ALS34972.1"/>
    <property type="molecule type" value="Genomic_DNA"/>
</dbReference>
<proteinExistence type="predicted"/>
<feature type="chain" id="PRO_5006832938" description="DUF1496 domain-containing protein" evidence="1">
    <location>
        <begin position="23"/>
        <end position="100"/>
    </location>
</feature>
<gene>
    <name evidence="2" type="ORF">PTRA_b0501</name>
</gene>
<dbReference type="KEGG" id="ptn:PTRA_b0501"/>
<dbReference type="Proteomes" id="UP000065261">
    <property type="component" value="Chromosome II"/>
</dbReference>
<sequence length="100" mass="11360">MRHLLILCFYISCLGYSLLSHANTIKTHAVIDANQFVNTDTSCWYDNKRYSEGALIQIHSFTLICGAKFVQHNNSQLIWLKLDKQGNAIYPTKPATITVN</sequence>
<dbReference type="RefSeq" id="WP_058374955.1">
    <property type="nucleotide sequence ID" value="NZ_CP011035.1"/>
</dbReference>
<accession>A0A0U2VBF6</accession>
<organism evidence="2">
    <name type="scientific">Pseudoalteromonas translucida KMM 520</name>
    <dbReference type="NCBI Taxonomy" id="1315283"/>
    <lineage>
        <taxon>Bacteria</taxon>
        <taxon>Pseudomonadati</taxon>
        <taxon>Pseudomonadota</taxon>
        <taxon>Gammaproteobacteria</taxon>
        <taxon>Alteromonadales</taxon>
        <taxon>Pseudoalteromonadaceae</taxon>
        <taxon>Pseudoalteromonas</taxon>
    </lineage>
</organism>
<dbReference type="Pfam" id="PF07383">
    <property type="entry name" value="DUF1496"/>
    <property type="match status" value="1"/>
</dbReference>
<feature type="signal peptide" evidence="1">
    <location>
        <begin position="1"/>
        <end position="22"/>
    </location>
</feature>
<dbReference type="OrthoDB" id="6400575at2"/>
<name>A0A0U2VBF6_9GAMM</name>
<evidence type="ECO:0008006" key="4">
    <source>
        <dbReference type="Google" id="ProtNLM"/>
    </source>
</evidence>
<dbReference type="PATRIC" id="fig|1315283.4.peg.3561"/>
<reference evidence="2 3" key="1">
    <citation type="submission" date="2015-03" db="EMBL/GenBank/DDBJ databases">
        <authorList>
            <person name="Murphy D."/>
        </authorList>
    </citation>
    <scope>NUCLEOTIDE SEQUENCE [LARGE SCALE GENOMIC DNA]</scope>
    <source>
        <strain evidence="2 3">KMM 520</strain>
    </source>
</reference>
<dbReference type="AlphaFoldDB" id="A0A0U2VBF6"/>
<evidence type="ECO:0000256" key="1">
    <source>
        <dbReference type="SAM" id="SignalP"/>
    </source>
</evidence>
<keyword evidence="1" id="KW-0732">Signal</keyword>
<dbReference type="InterPro" id="IPR009971">
    <property type="entry name" value="DUF1496"/>
</dbReference>
<evidence type="ECO:0000313" key="3">
    <source>
        <dbReference type="Proteomes" id="UP000065261"/>
    </source>
</evidence>
<protein>
    <recommendedName>
        <fullName evidence="4">DUF1496 domain-containing protein</fullName>
    </recommendedName>
</protein>